<name>A0A9C9JZV7_UNCW3</name>
<dbReference type="PANTHER" id="PTHR44858:SF1">
    <property type="entry name" value="UDP-N-ACETYLGLUCOSAMINE--PEPTIDE N-ACETYLGLUCOSAMINYLTRANSFERASE SPINDLY-RELATED"/>
    <property type="match status" value="1"/>
</dbReference>
<feature type="repeat" description="TPR" evidence="3">
    <location>
        <begin position="56"/>
        <end position="89"/>
    </location>
</feature>
<feature type="repeat" description="TPR" evidence="3">
    <location>
        <begin position="361"/>
        <end position="394"/>
    </location>
</feature>
<evidence type="ECO:0000313" key="4">
    <source>
        <dbReference type="EMBL" id="HEC78144.1"/>
    </source>
</evidence>
<organism evidence="4 5">
    <name type="scientific">candidate division WOR-3 bacterium</name>
    <dbReference type="NCBI Taxonomy" id="2052148"/>
    <lineage>
        <taxon>Bacteria</taxon>
        <taxon>Bacteria division WOR-3</taxon>
    </lineage>
</organism>
<proteinExistence type="predicted"/>
<feature type="repeat" description="TPR" evidence="3">
    <location>
        <begin position="157"/>
        <end position="190"/>
    </location>
</feature>
<dbReference type="Pfam" id="PF14559">
    <property type="entry name" value="TPR_19"/>
    <property type="match status" value="1"/>
</dbReference>
<protein>
    <submittedName>
        <fullName evidence="4">Tetratricopeptide repeat protein</fullName>
    </submittedName>
</protein>
<dbReference type="Pfam" id="PF13428">
    <property type="entry name" value="TPR_14"/>
    <property type="match status" value="1"/>
</dbReference>
<dbReference type="InterPro" id="IPR011990">
    <property type="entry name" value="TPR-like_helical_dom_sf"/>
</dbReference>
<keyword evidence="1" id="KW-0677">Repeat</keyword>
<feature type="repeat" description="TPR" evidence="3">
    <location>
        <begin position="22"/>
        <end position="55"/>
    </location>
</feature>
<comment type="caution">
    <text evidence="4">The sequence shown here is derived from an EMBL/GenBank/DDBJ whole genome shotgun (WGS) entry which is preliminary data.</text>
</comment>
<dbReference type="EMBL" id="DRIG01000035">
    <property type="protein sequence ID" value="HEC78144.1"/>
    <property type="molecule type" value="Genomic_DNA"/>
</dbReference>
<dbReference type="Gene3D" id="1.25.40.10">
    <property type="entry name" value="Tetratricopeptide repeat domain"/>
    <property type="match status" value="3"/>
</dbReference>
<dbReference type="InterPro" id="IPR050498">
    <property type="entry name" value="Ycf3"/>
</dbReference>
<dbReference type="SMART" id="SM00028">
    <property type="entry name" value="TPR"/>
    <property type="match status" value="13"/>
</dbReference>
<evidence type="ECO:0000256" key="1">
    <source>
        <dbReference type="ARBA" id="ARBA00022737"/>
    </source>
</evidence>
<reference evidence="4" key="1">
    <citation type="journal article" date="2020" name="mSystems">
        <title>Genome- and Community-Level Interaction Insights into Carbon Utilization and Element Cycling Functions of Hydrothermarchaeota in Hydrothermal Sediment.</title>
        <authorList>
            <person name="Zhou Z."/>
            <person name="Liu Y."/>
            <person name="Xu W."/>
            <person name="Pan J."/>
            <person name="Luo Z.H."/>
            <person name="Li M."/>
        </authorList>
    </citation>
    <scope>NUCLEOTIDE SEQUENCE</scope>
    <source>
        <strain evidence="4">HyVt-388</strain>
    </source>
</reference>
<keyword evidence="2 3" id="KW-0802">TPR repeat</keyword>
<dbReference type="InterPro" id="IPR019734">
    <property type="entry name" value="TPR_rpt"/>
</dbReference>
<feature type="repeat" description="TPR" evidence="3">
    <location>
        <begin position="497"/>
        <end position="530"/>
    </location>
</feature>
<feature type="repeat" description="TPR" evidence="3">
    <location>
        <begin position="259"/>
        <end position="292"/>
    </location>
</feature>
<dbReference type="AlphaFoldDB" id="A0A9C9JZV7"/>
<evidence type="ECO:0000313" key="5">
    <source>
        <dbReference type="Proteomes" id="UP000885826"/>
    </source>
</evidence>
<dbReference type="Proteomes" id="UP000885826">
    <property type="component" value="Unassembled WGS sequence"/>
</dbReference>
<feature type="repeat" description="TPR" evidence="3">
    <location>
        <begin position="293"/>
        <end position="326"/>
    </location>
</feature>
<evidence type="ECO:0000256" key="3">
    <source>
        <dbReference type="PROSITE-ProRule" id="PRU00339"/>
    </source>
</evidence>
<dbReference type="PROSITE" id="PS50293">
    <property type="entry name" value="TPR_REGION"/>
    <property type="match status" value="1"/>
</dbReference>
<dbReference type="PROSITE" id="PS50005">
    <property type="entry name" value="TPR"/>
    <property type="match status" value="8"/>
</dbReference>
<dbReference type="SUPFAM" id="SSF48452">
    <property type="entry name" value="TPR-like"/>
    <property type="match status" value="2"/>
</dbReference>
<evidence type="ECO:0000256" key="2">
    <source>
        <dbReference type="ARBA" id="ARBA00022803"/>
    </source>
</evidence>
<feature type="repeat" description="TPR" evidence="3">
    <location>
        <begin position="90"/>
        <end position="123"/>
    </location>
</feature>
<sequence>MAVSYICRLLAGFLLFYNAETGYELFSIGCQLELDGKIEEALVYYERARRLSPDSPEIYTVIANALFKIREFDQGIKYCKEGLRIAPDNDDLYYTLAIGYIGKGDLKSAVVIYERLLEKSPQDIELYNSLSILYEATGEFKKASGILLNMPDTLKNSDIFVRLGALAGKENDHTTALTYYRRAFTMDTTNVTALVGLGTGYDLLNVKDSAIYYYEKSLIEDSLLLTVGKRLVELYSDTEQYRDLIKIAGKILEREYKNGYIRRSLGFSLYKMGMFKEALQEFLLASRLDPDDTYSKFYIGRIYLEDGDYEAAVKEIEDALKVNPDFIELWIYLGFIAIDIKDFKTARHAFTEAAHRGGDLIQVYYLLGVVSEMERRYTDAYYNYKKALKYNPDDLSSLEALANLCERLGRKDEAFRTFHKIIEIDTTNAVALNYVGYTLAEQNDSLEYALELINRALVLEGDNAYYLDSRGWVFYQMGRYEAALEELKKAAQLAEDAIIFEHLGDIYMKLNDPTNAAAAYQRALEQDPQNQKIRKKLEQLNK</sequence>
<dbReference type="Pfam" id="PF13432">
    <property type="entry name" value="TPR_16"/>
    <property type="match status" value="2"/>
</dbReference>
<gene>
    <name evidence="4" type="ORF">ENI34_03255</name>
</gene>
<dbReference type="PANTHER" id="PTHR44858">
    <property type="entry name" value="TETRATRICOPEPTIDE REPEAT PROTEIN 6"/>
    <property type="match status" value="1"/>
</dbReference>
<accession>A0A9C9JZV7</accession>